<accession>A0A9P0JKH2</accession>
<reference evidence="1" key="1">
    <citation type="submission" date="2022-03" db="EMBL/GenBank/DDBJ databases">
        <authorList>
            <person name="Sayadi A."/>
        </authorList>
    </citation>
    <scope>NUCLEOTIDE SEQUENCE</scope>
</reference>
<protein>
    <submittedName>
        <fullName evidence="1">Uncharacterized protein</fullName>
    </submittedName>
</protein>
<dbReference type="Proteomes" id="UP001152888">
    <property type="component" value="Unassembled WGS sequence"/>
</dbReference>
<sequence>MNANLFPQSYFRGSVDRLPICFAFRLFVGRECFKVSRFKRVLS</sequence>
<organism evidence="1 2">
    <name type="scientific">Acanthoscelides obtectus</name>
    <name type="common">Bean weevil</name>
    <name type="synonym">Bruchus obtectus</name>
    <dbReference type="NCBI Taxonomy" id="200917"/>
    <lineage>
        <taxon>Eukaryota</taxon>
        <taxon>Metazoa</taxon>
        <taxon>Ecdysozoa</taxon>
        <taxon>Arthropoda</taxon>
        <taxon>Hexapoda</taxon>
        <taxon>Insecta</taxon>
        <taxon>Pterygota</taxon>
        <taxon>Neoptera</taxon>
        <taxon>Endopterygota</taxon>
        <taxon>Coleoptera</taxon>
        <taxon>Polyphaga</taxon>
        <taxon>Cucujiformia</taxon>
        <taxon>Chrysomeloidea</taxon>
        <taxon>Chrysomelidae</taxon>
        <taxon>Bruchinae</taxon>
        <taxon>Bruchini</taxon>
        <taxon>Acanthoscelides</taxon>
    </lineage>
</organism>
<proteinExistence type="predicted"/>
<keyword evidence="2" id="KW-1185">Reference proteome</keyword>
<dbReference type="AlphaFoldDB" id="A0A9P0JKH2"/>
<evidence type="ECO:0000313" key="2">
    <source>
        <dbReference type="Proteomes" id="UP001152888"/>
    </source>
</evidence>
<evidence type="ECO:0000313" key="1">
    <source>
        <dbReference type="EMBL" id="CAH1955138.1"/>
    </source>
</evidence>
<dbReference type="EMBL" id="CAKOFQ010006658">
    <property type="protein sequence ID" value="CAH1955138.1"/>
    <property type="molecule type" value="Genomic_DNA"/>
</dbReference>
<gene>
    <name evidence="1" type="ORF">ACAOBT_LOCUS924</name>
</gene>
<name>A0A9P0JKH2_ACAOB</name>
<comment type="caution">
    <text evidence="1">The sequence shown here is derived from an EMBL/GenBank/DDBJ whole genome shotgun (WGS) entry which is preliminary data.</text>
</comment>